<reference evidence="2 3" key="1">
    <citation type="submission" date="2019-01" db="EMBL/GenBank/DDBJ databases">
        <title>Insights into ecological role of a new deltaproteobacterial order Candidatus Sinidesulfobacterales (Sva0485) by metagenomics and metatranscriptomics.</title>
        <authorList>
            <person name="Tan S."/>
            <person name="Liu J."/>
            <person name="Fang Y."/>
            <person name="Hedlund B.P."/>
            <person name="Lian Z.H."/>
            <person name="Huang L.Y."/>
            <person name="Li J.T."/>
            <person name="Huang L.N."/>
            <person name="Li W.J."/>
            <person name="Jiang H.C."/>
            <person name="Dong H.L."/>
            <person name="Shu W.S."/>
        </authorList>
    </citation>
    <scope>NUCLEOTIDE SEQUENCE [LARGE SCALE GENOMIC DNA]</scope>
    <source>
        <strain evidence="2">AP3</strain>
    </source>
</reference>
<keyword evidence="1" id="KW-0472">Membrane</keyword>
<protein>
    <recommendedName>
        <fullName evidence="4">Prepilin-type N-terminal cleavage/methylation domain-containing protein</fullName>
    </recommendedName>
</protein>
<gene>
    <name evidence="2" type="ORF">EVJ47_03240</name>
</gene>
<evidence type="ECO:0008006" key="4">
    <source>
        <dbReference type="Google" id="ProtNLM"/>
    </source>
</evidence>
<name>A0A519BDF3_9DELT</name>
<keyword evidence="1" id="KW-1133">Transmembrane helix</keyword>
<evidence type="ECO:0000313" key="2">
    <source>
        <dbReference type="EMBL" id="RZD15299.1"/>
    </source>
</evidence>
<dbReference type="AlphaFoldDB" id="A0A519BDF3"/>
<evidence type="ECO:0000256" key="1">
    <source>
        <dbReference type="SAM" id="Phobius"/>
    </source>
</evidence>
<keyword evidence="1" id="KW-0812">Transmembrane</keyword>
<sequence length="408" mass="41964">MNKSLNKRHALGNKGLTIVELIIALVISLLVVGAASFILLSQSGVFRVSRSVSTEQQRLNTAFNTVKYSLRMAGFDYGQGIFMSAYVNAAKSAAPPLLPPVQIVQAAGVGNPYEVLVMYDTAVNPADPCTITSVAVPNGSATFTVSGGCSAGDFTPGQIINIINPVFAPKAAASPPPAPITLCVTKVTAASNQIQANPGNGAGGVGAGAGAVCTANPNAVPPDSVAGGSVSVLKQVLFYWGNVGTPGQPATYYNFNAPFNYPGALYECTVGPNAANPNAPSYVLEPPYYSVPPAAYTPPTCLNGNAVKLDSYVSSFNIMPVAPPPALVNNWPVAAGLGFYAPTYSESLSVMGESNVALSDSPAYSINVPYNGALNGVNAKGNAGQTIGNNILKSLNSNVFLRNIFYGS</sequence>
<comment type="caution">
    <text evidence="2">The sequence shown here is derived from an EMBL/GenBank/DDBJ whole genome shotgun (WGS) entry which is preliminary data.</text>
</comment>
<feature type="transmembrane region" description="Helical" evidence="1">
    <location>
        <begin position="21"/>
        <end position="40"/>
    </location>
</feature>
<dbReference type="EMBL" id="SGBD01000001">
    <property type="protein sequence ID" value="RZD15299.1"/>
    <property type="molecule type" value="Genomic_DNA"/>
</dbReference>
<dbReference type="Proteomes" id="UP000320813">
    <property type="component" value="Unassembled WGS sequence"/>
</dbReference>
<proteinExistence type="predicted"/>
<organism evidence="2 3">
    <name type="scientific">Candidatus Acidulodesulfobacterium ferriphilum</name>
    <dbReference type="NCBI Taxonomy" id="2597223"/>
    <lineage>
        <taxon>Bacteria</taxon>
        <taxon>Deltaproteobacteria</taxon>
        <taxon>Candidatus Acidulodesulfobacterales</taxon>
        <taxon>Candidatus Acidulodesulfobacterium</taxon>
    </lineage>
</organism>
<evidence type="ECO:0000313" key="3">
    <source>
        <dbReference type="Proteomes" id="UP000320813"/>
    </source>
</evidence>
<accession>A0A519BDF3</accession>